<reference evidence="1 2" key="1">
    <citation type="journal article" date="2018" name="Evol. Lett.">
        <title>Horizontal gene cluster transfer increased hallucinogenic mushroom diversity.</title>
        <authorList>
            <person name="Reynolds H.T."/>
            <person name="Vijayakumar V."/>
            <person name="Gluck-Thaler E."/>
            <person name="Korotkin H.B."/>
            <person name="Matheny P.B."/>
            <person name="Slot J.C."/>
        </authorList>
    </citation>
    <scope>NUCLEOTIDE SEQUENCE [LARGE SCALE GENOMIC DNA]</scope>
    <source>
        <strain evidence="1 2">2629</strain>
    </source>
</reference>
<proteinExistence type="predicted"/>
<comment type="caution">
    <text evidence="1">The sequence shown here is derived from an EMBL/GenBank/DDBJ whole genome shotgun (WGS) entry which is preliminary data.</text>
</comment>
<name>A0A409YW94_9AGAR</name>
<protein>
    <submittedName>
        <fullName evidence="1">Uncharacterized protein</fullName>
    </submittedName>
</protein>
<sequence>MPSRPSKNQIMPTYRRSLWQEKPSANSARWISTRISIAHNGSAKDVAKQHLDIGPAKARRRPFLDKHLALLLYLYQAPAKPATSPEDALATPHHIFATEPTTTLRHPLVAKYTITFPTMETYCPQWFCKGCGKAAPGHRTCKGKKAAIP</sequence>
<gene>
    <name evidence="1" type="ORF">CVT24_007346</name>
</gene>
<dbReference type="InParanoid" id="A0A409YW94"/>
<dbReference type="Proteomes" id="UP000284842">
    <property type="component" value="Unassembled WGS sequence"/>
</dbReference>
<keyword evidence="2" id="KW-1185">Reference proteome</keyword>
<dbReference type="AlphaFoldDB" id="A0A409YW94"/>
<evidence type="ECO:0000313" key="1">
    <source>
        <dbReference type="EMBL" id="PPR07297.1"/>
    </source>
</evidence>
<dbReference type="EMBL" id="NHTK01000477">
    <property type="protein sequence ID" value="PPR07297.1"/>
    <property type="molecule type" value="Genomic_DNA"/>
</dbReference>
<organism evidence="1 2">
    <name type="scientific">Panaeolus cyanescens</name>
    <dbReference type="NCBI Taxonomy" id="181874"/>
    <lineage>
        <taxon>Eukaryota</taxon>
        <taxon>Fungi</taxon>
        <taxon>Dikarya</taxon>
        <taxon>Basidiomycota</taxon>
        <taxon>Agaricomycotina</taxon>
        <taxon>Agaricomycetes</taxon>
        <taxon>Agaricomycetidae</taxon>
        <taxon>Agaricales</taxon>
        <taxon>Agaricineae</taxon>
        <taxon>Galeropsidaceae</taxon>
        <taxon>Panaeolus</taxon>
    </lineage>
</organism>
<accession>A0A409YW94</accession>
<evidence type="ECO:0000313" key="2">
    <source>
        <dbReference type="Proteomes" id="UP000284842"/>
    </source>
</evidence>